<dbReference type="PANTHER" id="PTHR43744:SF9">
    <property type="entry name" value="POLYGALACTURONAN_RHAMNOGALACTURONAN TRANSPORT SYSTEM PERMEASE PROTEIN YTCP"/>
    <property type="match status" value="1"/>
</dbReference>
<dbReference type="Pfam" id="PF00528">
    <property type="entry name" value="BPD_transp_1"/>
    <property type="match status" value="1"/>
</dbReference>
<reference evidence="9 10" key="1">
    <citation type="submission" date="2020-01" db="EMBL/GenBank/DDBJ databases">
        <title>Paenibacillus soybeanensis sp. nov. isolated from the nodules of soybean (Glycine max(L.) Merr).</title>
        <authorList>
            <person name="Wang H."/>
        </authorList>
    </citation>
    <scope>NUCLEOTIDE SEQUENCE [LARGE SCALE GENOMIC DNA]</scope>
    <source>
        <strain evidence="9 10">DSM 23054</strain>
    </source>
</reference>
<evidence type="ECO:0000256" key="4">
    <source>
        <dbReference type="ARBA" id="ARBA00022692"/>
    </source>
</evidence>
<dbReference type="OrthoDB" id="9815445at2"/>
<organism evidence="9 10">
    <name type="scientific">Paenibacillus sacheonensis</name>
    <dbReference type="NCBI Taxonomy" id="742054"/>
    <lineage>
        <taxon>Bacteria</taxon>
        <taxon>Bacillati</taxon>
        <taxon>Bacillota</taxon>
        <taxon>Bacilli</taxon>
        <taxon>Bacillales</taxon>
        <taxon>Paenibacillaceae</taxon>
        <taxon>Paenibacillus</taxon>
    </lineage>
</organism>
<feature type="domain" description="ABC transmembrane type-1" evidence="8">
    <location>
        <begin position="81"/>
        <end position="287"/>
    </location>
</feature>
<dbReference type="InterPro" id="IPR000515">
    <property type="entry name" value="MetI-like"/>
</dbReference>
<protein>
    <submittedName>
        <fullName evidence="9">ABC transporter permease subunit</fullName>
    </submittedName>
</protein>
<evidence type="ECO:0000259" key="8">
    <source>
        <dbReference type="PROSITE" id="PS50928"/>
    </source>
</evidence>
<keyword evidence="4 7" id="KW-0812">Transmembrane</keyword>
<evidence type="ECO:0000256" key="1">
    <source>
        <dbReference type="ARBA" id="ARBA00004651"/>
    </source>
</evidence>
<gene>
    <name evidence="9" type="ORF">GT003_00125</name>
</gene>
<name>A0A7X5BWD6_9BACL</name>
<dbReference type="SUPFAM" id="SSF161098">
    <property type="entry name" value="MetI-like"/>
    <property type="match status" value="1"/>
</dbReference>
<dbReference type="Gene3D" id="1.10.3720.10">
    <property type="entry name" value="MetI-like"/>
    <property type="match status" value="1"/>
</dbReference>
<evidence type="ECO:0000256" key="7">
    <source>
        <dbReference type="RuleBase" id="RU363032"/>
    </source>
</evidence>
<feature type="transmembrane region" description="Helical" evidence="7">
    <location>
        <begin position="118"/>
        <end position="138"/>
    </location>
</feature>
<keyword evidence="6 7" id="KW-0472">Membrane</keyword>
<dbReference type="EMBL" id="JAAAMU010000001">
    <property type="protein sequence ID" value="NBC67397.1"/>
    <property type="molecule type" value="Genomic_DNA"/>
</dbReference>
<evidence type="ECO:0000313" key="10">
    <source>
        <dbReference type="Proteomes" id="UP000558113"/>
    </source>
</evidence>
<dbReference type="AlphaFoldDB" id="A0A7X5BWD6"/>
<keyword evidence="2 7" id="KW-0813">Transport</keyword>
<accession>A0A7X5BWD6</accession>
<keyword evidence="3" id="KW-1003">Cell membrane</keyword>
<dbReference type="GO" id="GO:0005886">
    <property type="term" value="C:plasma membrane"/>
    <property type="evidence" value="ECO:0007669"/>
    <property type="project" value="UniProtKB-SubCell"/>
</dbReference>
<evidence type="ECO:0000256" key="3">
    <source>
        <dbReference type="ARBA" id="ARBA00022475"/>
    </source>
</evidence>
<feature type="transmembrane region" description="Helical" evidence="7">
    <location>
        <begin position="150"/>
        <end position="168"/>
    </location>
</feature>
<comment type="caution">
    <text evidence="9">The sequence shown here is derived from an EMBL/GenBank/DDBJ whole genome shotgun (WGS) entry which is preliminary data.</text>
</comment>
<feature type="transmembrane region" description="Helical" evidence="7">
    <location>
        <begin position="267"/>
        <end position="287"/>
    </location>
</feature>
<comment type="subcellular location">
    <subcellularLocation>
        <location evidence="1 7">Cell membrane</location>
        <topology evidence="1 7">Multi-pass membrane protein</topology>
    </subcellularLocation>
</comment>
<sequence length="302" mass="33742">MVRVRTTSDSPRVRAEAFDWIVRVLVLLISAAMLYPFLYILAVSLSASDEIHGMNITVYPKGLNFDVYHYIFRLPQIYRAYFNSILYTTIGTVLSIAMTMLCAYPLSKPWLYGKGSIVMFIVVTMFVSGGTIPMFILVKMLHMYDSMWALIVPGLMNTFYMFIALAFFKGIPLDLEEASYIDGAGDANIFTRVFLPLAKPITATLSLFYAVGYWNSWFPAAIFLIDKDKYPIQLLLRNMMVGVAKGQLSVSVVLGETSAAGAINLQSLNYALVVAVILPIILLYPFVQKYFIKGAMIGSLKG</sequence>
<proteinExistence type="inferred from homology"/>
<evidence type="ECO:0000256" key="2">
    <source>
        <dbReference type="ARBA" id="ARBA00022448"/>
    </source>
</evidence>
<keyword evidence="5 7" id="KW-1133">Transmembrane helix</keyword>
<feature type="transmembrane region" description="Helical" evidence="7">
    <location>
        <begin position="85"/>
        <end position="106"/>
    </location>
</feature>
<dbReference type="CDD" id="cd06261">
    <property type="entry name" value="TM_PBP2"/>
    <property type="match status" value="1"/>
</dbReference>
<dbReference type="GO" id="GO:0055085">
    <property type="term" value="P:transmembrane transport"/>
    <property type="evidence" value="ECO:0007669"/>
    <property type="project" value="InterPro"/>
</dbReference>
<comment type="similarity">
    <text evidence="7">Belongs to the binding-protein-dependent transport system permease family.</text>
</comment>
<evidence type="ECO:0000313" key="9">
    <source>
        <dbReference type="EMBL" id="NBC67397.1"/>
    </source>
</evidence>
<feature type="transmembrane region" description="Helical" evidence="7">
    <location>
        <begin position="20"/>
        <end position="45"/>
    </location>
</feature>
<dbReference type="PANTHER" id="PTHR43744">
    <property type="entry name" value="ABC TRANSPORTER PERMEASE PROTEIN MG189-RELATED-RELATED"/>
    <property type="match status" value="1"/>
</dbReference>
<evidence type="ECO:0000256" key="6">
    <source>
        <dbReference type="ARBA" id="ARBA00023136"/>
    </source>
</evidence>
<feature type="transmembrane region" description="Helical" evidence="7">
    <location>
        <begin position="201"/>
        <end position="225"/>
    </location>
</feature>
<dbReference type="RefSeq" id="WP_161693157.1">
    <property type="nucleotide sequence ID" value="NZ_JAAAMU010000001.1"/>
</dbReference>
<dbReference type="InterPro" id="IPR035906">
    <property type="entry name" value="MetI-like_sf"/>
</dbReference>
<keyword evidence="10" id="KW-1185">Reference proteome</keyword>
<dbReference type="PROSITE" id="PS50928">
    <property type="entry name" value="ABC_TM1"/>
    <property type="match status" value="1"/>
</dbReference>
<dbReference type="Proteomes" id="UP000558113">
    <property type="component" value="Unassembled WGS sequence"/>
</dbReference>
<evidence type="ECO:0000256" key="5">
    <source>
        <dbReference type="ARBA" id="ARBA00022989"/>
    </source>
</evidence>